<dbReference type="Proteomes" id="UP000469558">
    <property type="component" value="Unassembled WGS sequence"/>
</dbReference>
<organism evidence="3 4">
    <name type="scientific">Lachnellula suecica</name>
    <dbReference type="NCBI Taxonomy" id="602035"/>
    <lineage>
        <taxon>Eukaryota</taxon>
        <taxon>Fungi</taxon>
        <taxon>Dikarya</taxon>
        <taxon>Ascomycota</taxon>
        <taxon>Pezizomycotina</taxon>
        <taxon>Leotiomycetes</taxon>
        <taxon>Helotiales</taxon>
        <taxon>Lachnaceae</taxon>
        <taxon>Lachnellula</taxon>
    </lineage>
</organism>
<feature type="compositionally biased region" description="Acidic residues" evidence="1">
    <location>
        <begin position="41"/>
        <end position="52"/>
    </location>
</feature>
<sequence>MASPFVSGTYQSYKAGTGKVLHWLHENALRCGYVGQKLEQTEESDEEGEGDGQAEPKRRPKSKKKPKRGKGSKVKGGGKAKSKKAGITGEGSAPKYVALKEYTALAEAIAAFKPKVKVPVWVTSMVAEVISARKKSARWFSRQAGDTISSDFEQSNQGHQHFIEVLENIQSILTKLQGPNAKSAAVQDDLDDKDPLDRISNMFHALEIEPDTEHTLTEPEPSKPKPQKPNTNVVFEEERSVEESLWLIYCFFEDFNIAREHLKDLWTTYKHGSLDLTTAALSTNTAFELFKRAEDELLVDLRSTLPPSLMGQMNGGQDVESRRSPEDPYNYYLFDIADWTAHSVYLLLIAFMHIRQSGLGPVCQPGYFGELNLNEDVLYPGAKFIQDKIFLLERFLPELIFLMNVKSQANDTVKFPAEDELTGGVLEMVRTKQIPMWLVLALQVQLDIHYMLLGDIDRPYSELSAAATRATTTIETYQDFSNDMYLSTWPKANDDILKLHLWECDQWILTDVLGPLRSETYASLGYPSRGEYVLCGMMLFRSSLIMQEVGMSLVNAWGSLPAVLHLYNACLADHLLEKPWIDMEAIIHANTAERIFVGDRPQTPKEYLTRFMLVLGHSATTFSANRRANTGLAISKKGPRQMLKISIIAEIYSKPYLKVLETRDQHSLDSGFTLAAVEKLLEEAAATADNKPSSEAGAFTSRLIQNRPKIDPSKVAKSRRLTTIQLLTALASSMTHETFAFNVNYFSLHMRCFRLLRAIAAAGEMNALFVKYIGPMYIERESELPILILFGGMKSGAVLFPNIRNDGRGSKILFEANRIVNEVSNILTRIEWNREVNPPTLNLETLESAVEEFNALPRHKKIPTGPGPNHWHFSIRSVGPRLSPPDLVYLISPANDKMHVAATPKGEHILTLPTLSDQADMVVLLLLLSFVGGLLKGEDARFPKFAPWTWSCNDAALAREVEGKLKLYGVRDELCTVLSGSVEINGMSEDELSDDVWAGLRDELIMKSLEIFDRR</sequence>
<proteinExistence type="predicted"/>
<protein>
    <recommendedName>
        <fullName evidence="2">DUF6604 domain-containing protein</fullName>
    </recommendedName>
</protein>
<evidence type="ECO:0000256" key="1">
    <source>
        <dbReference type="SAM" id="MobiDB-lite"/>
    </source>
</evidence>
<dbReference type="Pfam" id="PF20253">
    <property type="entry name" value="DUF6604"/>
    <property type="match status" value="1"/>
</dbReference>
<feature type="region of interest" description="Disordered" evidence="1">
    <location>
        <begin position="209"/>
        <end position="232"/>
    </location>
</feature>
<evidence type="ECO:0000313" key="4">
    <source>
        <dbReference type="Proteomes" id="UP000469558"/>
    </source>
</evidence>
<evidence type="ECO:0000313" key="3">
    <source>
        <dbReference type="EMBL" id="TVY78229.1"/>
    </source>
</evidence>
<keyword evidence="4" id="KW-1185">Reference proteome</keyword>
<dbReference type="PANTHER" id="PTHR38795">
    <property type="entry name" value="DUF6604 DOMAIN-CONTAINING PROTEIN"/>
    <property type="match status" value="1"/>
</dbReference>
<feature type="compositionally biased region" description="Basic residues" evidence="1">
    <location>
        <begin position="58"/>
        <end position="84"/>
    </location>
</feature>
<feature type="region of interest" description="Disordered" evidence="1">
    <location>
        <begin position="39"/>
        <end position="87"/>
    </location>
</feature>
<comment type="caution">
    <text evidence="3">The sequence shown here is derived from an EMBL/GenBank/DDBJ whole genome shotgun (WGS) entry which is preliminary data.</text>
</comment>
<dbReference type="PANTHER" id="PTHR38795:SF1">
    <property type="entry name" value="DUF6604 DOMAIN-CONTAINING PROTEIN"/>
    <property type="match status" value="1"/>
</dbReference>
<dbReference type="EMBL" id="QGMK01000816">
    <property type="protein sequence ID" value="TVY78229.1"/>
    <property type="molecule type" value="Genomic_DNA"/>
</dbReference>
<feature type="domain" description="DUF6604" evidence="2">
    <location>
        <begin position="11"/>
        <end position="298"/>
    </location>
</feature>
<gene>
    <name evidence="3" type="ORF">LSUE1_G004193</name>
</gene>
<dbReference type="OrthoDB" id="3510203at2759"/>
<evidence type="ECO:0000259" key="2">
    <source>
        <dbReference type="Pfam" id="PF20253"/>
    </source>
</evidence>
<dbReference type="AlphaFoldDB" id="A0A8T9C3C6"/>
<name>A0A8T9C3C6_9HELO</name>
<dbReference type="InterPro" id="IPR046539">
    <property type="entry name" value="DUF6604"/>
</dbReference>
<reference evidence="3 4" key="1">
    <citation type="submission" date="2018-05" db="EMBL/GenBank/DDBJ databases">
        <title>Genome sequencing and assembly of the regulated plant pathogen Lachnellula willkommii and related sister species for the development of diagnostic species identification markers.</title>
        <authorList>
            <person name="Giroux E."/>
            <person name="Bilodeau G."/>
        </authorList>
    </citation>
    <scope>NUCLEOTIDE SEQUENCE [LARGE SCALE GENOMIC DNA]</scope>
    <source>
        <strain evidence="3 4">CBS 268.59</strain>
    </source>
</reference>
<accession>A0A8T9C3C6</accession>
<feature type="compositionally biased region" description="Basic and acidic residues" evidence="1">
    <location>
        <begin position="211"/>
        <end position="223"/>
    </location>
</feature>